<organism evidence="2 3">
    <name type="scientific">Mollisia scopiformis</name>
    <name type="common">Conifer needle endophyte fungus</name>
    <name type="synonym">Phialocephala scopiformis</name>
    <dbReference type="NCBI Taxonomy" id="149040"/>
    <lineage>
        <taxon>Eukaryota</taxon>
        <taxon>Fungi</taxon>
        <taxon>Dikarya</taxon>
        <taxon>Ascomycota</taxon>
        <taxon>Pezizomycotina</taxon>
        <taxon>Leotiomycetes</taxon>
        <taxon>Helotiales</taxon>
        <taxon>Mollisiaceae</taxon>
        <taxon>Mollisia</taxon>
    </lineage>
</organism>
<evidence type="ECO:0000256" key="1">
    <source>
        <dbReference type="SAM" id="Phobius"/>
    </source>
</evidence>
<reference evidence="2 3" key="1">
    <citation type="submission" date="2015-10" db="EMBL/GenBank/DDBJ databases">
        <title>Full genome of DAOMC 229536 Phialocephala scopiformis, a fungal endophyte of spruce producing the potent anti-insectan compound rugulosin.</title>
        <authorList>
            <consortium name="DOE Joint Genome Institute"/>
            <person name="Walker A.K."/>
            <person name="Frasz S.L."/>
            <person name="Seifert K.A."/>
            <person name="Miller J.D."/>
            <person name="Mondo S.J."/>
            <person name="Labutti K."/>
            <person name="Lipzen A."/>
            <person name="Dockter R."/>
            <person name="Kennedy M."/>
            <person name="Grigoriev I.V."/>
            <person name="Spatafora J.W."/>
        </authorList>
    </citation>
    <scope>NUCLEOTIDE SEQUENCE [LARGE SCALE GENOMIC DNA]</scope>
    <source>
        <strain evidence="2 3">CBS 120377</strain>
    </source>
</reference>
<evidence type="ECO:0000313" key="2">
    <source>
        <dbReference type="EMBL" id="KUJ20689.1"/>
    </source>
</evidence>
<keyword evidence="3" id="KW-1185">Reference proteome</keyword>
<keyword evidence="1" id="KW-0812">Transmembrane</keyword>
<feature type="transmembrane region" description="Helical" evidence="1">
    <location>
        <begin position="224"/>
        <end position="243"/>
    </location>
</feature>
<dbReference type="EMBL" id="KQ947409">
    <property type="protein sequence ID" value="KUJ20689.1"/>
    <property type="molecule type" value="Genomic_DNA"/>
</dbReference>
<dbReference type="GeneID" id="28829229"/>
<keyword evidence="1" id="KW-1133">Transmembrane helix</keyword>
<protein>
    <submittedName>
        <fullName evidence="2">Uncharacterized protein</fullName>
    </submittedName>
</protein>
<gene>
    <name evidence="2" type="ORF">LY89DRAFT_730707</name>
</gene>
<dbReference type="KEGG" id="psco:LY89DRAFT_730707"/>
<evidence type="ECO:0000313" key="3">
    <source>
        <dbReference type="Proteomes" id="UP000070700"/>
    </source>
</evidence>
<dbReference type="PANTHER" id="PTHR35043:SF7">
    <property type="entry name" value="TRANSCRIPTION FACTOR DOMAIN-CONTAINING PROTEIN"/>
    <property type="match status" value="1"/>
</dbReference>
<dbReference type="InParanoid" id="A0A194XKR6"/>
<dbReference type="OrthoDB" id="9451547at2759"/>
<dbReference type="AlphaFoldDB" id="A0A194XKR6"/>
<feature type="transmembrane region" description="Helical" evidence="1">
    <location>
        <begin position="368"/>
        <end position="393"/>
    </location>
</feature>
<keyword evidence="1" id="KW-0472">Membrane</keyword>
<dbReference type="PANTHER" id="PTHR35043">
    <property type="entry name" value="TRANSCRIPTION FACTOR DOMAIN-CONTAINING PROTEIN"/>
    <property type="match status" value="1"/>
</dbReference>
<feature type="transmembrane region" description="Helical" evidence="1">
    <location>
        <begin position="340"/>
        <end position="356"/>
    </location>
</feature>
<sequence length="400" mass="44772">MLQNTTLDARSGWVSSGDGRSTSDILWSCFSVFLVCTWSCLHLNVPSIEESEAGWYDWHGIPYWPELPLLEKWIRKILWMGAIVLAPEVGVAMAMRDFLSARESFAKAAVQNADETGEDERAKMTKSHAFLANMGADAGENMERPASNTNFDIPAPTLVEGILMNYDALAYIREICQDCHIPDEEDIKALSKRDPFTKLFAIVQSTWLVVQCIARASVGLPITQLELATIAFVFCGLVMYGLWWNKPYGVERRELVVGTTNVNPSCMHGSVVLLPNQIYHYPYNQVSHQDFRTTRTEQPPFFAYIDLSTNDLSLKMAAAALAYLRGSKPKSLGTEIGSQIAFYLAGTLFSALHILAWNWEFPNTDIKIAWRVFAVTATTAYLGGGLFLFVTLFQELGFLF</sequence>
<dbReference type="RefSeq" id="XP_018075044.1">
    <property type="nucleotide sequence ID" value="XM_018219503.1"/>
</dbReference>
<dbReference type="Proteomes" id="UP000070700">
    <property type="component" value="Unassembled WGS sequence"/>
</dbReference>
<name>A0A194XKR6_MOLSC</name>
<accession>A0A194XKR6</accession>
<proteinExistence type="predicted"/>